<organism evidence="2 3">
    <name type="scientific">Aspergillus carbonarius (strain ITEM 5010)</name>
    <dbReference type="NCBI Taxonomy" id="602072"/>
    <lineage>
        <taxon>Eukaryota</taxon>
        <taxon>Fungi</taxon>
        <taxon>Dikarya</taxon>
        <taxon>Ascomycota</taxon>
        <taxon>Pezizomycotina</taxon>
        <taxon>Eurotiomycetes</taxon>
        <taxon>Eurotiomycetidae</taxon>
        <taxon>Eurotiales</taxon>
        <taxon>Aspergillaceae</taxon>
        <taxon>Aspergillus</taxon>
        <taxon>Aspergillus subgen. Circumdati</taxon>
    </lineage>
</organism>
<feature type="non-terminal residue" evidence="2">
    <location>
        <position position="1"/>
    </location>
</feature>
<accession>A0A1R3RTK4</accession>
<evidence type="ECO:0000256" key="1">
    <source>
        <dbReference type="SAM" id="MobiDB-lite"/>
    </source>
</evidence>
<proteinExistence type="predicted"/>
<dbReference type="EMBL" id="KV907496">
    <property type="protein sequence ID" value="OOF97829.1"/>
    <property type="molecule type" value="Genomic_DNA"/>
</dbReference>
<evidence type="ECO:0000313" key="3">
    <source>
        <dbReference type="Proteomes" id="UP000188318"/>
    </source>
</evidence>
<dbReference type="AlphaFoldDB" id="A0A1R3RTK4"/>
<feature type="region of interest" description="Disordered" evidence="1">
    <location>
        <begin position="196"/>
        <end position="218"/>
    </location>
</feature>
<evidence type="ECO:0000313" key="2">
    <source>
        <dbReference type="EMBL" id="OOF97829.1"/>
    </source>
</evidence>
<feature type="compositionally biased region" description="Low complexity" evidence="1">
    <location>
        <begin position="91"/>
        <end position="115"/>
    </location>
</feature>
<gene>
    <name evidence="2" type="ORF">ASPCADRAFT_128019</name>
</gene>
<dbReference type="VEuPathDB" id="FungiDB:ASPCADRAFT_128019"/>
<sequence length="218" mass="21436">RRARAGRSGGSSRRGRDGVEGVGLVGGGGRGDRGVRSESGTLSGGGSSGRGGHIDGLDVSHSAVDGGGDNSLGGTSAQGVGESDILGRGDSLVVSRNSVGRSNSRGGDGGAAVDTGAERNGHGSNTGRRSANGTGTGSRAGTSRVDKSRAGNNGRAGLGRSRVDGHNRGRHRLVAVATGVEVHLASLEAVVVGLTDGGESTQQGNGNLGSKLHGERLW</sequence>
<reference evidence="3" key="1">
    <citation type="journal article" date="2017" name="Genome Biol.">
        <title>Comparative genomics reveals high biological diversity and specific adaptations in the industrially and medically important fungal genus Aspergillus.</title>
        <authorList>
            <person name="de Vries R.P."/>
            <person name="Riley R."/>
            <person name="Wiebenga A."/>
            <person name="Aguilar-Osorio G."/>
            <person name="Amillis S."/>
            <person name="Uchima C.A."/>
            <person name="Anderluh G."/>
            <person name="Asadollahi M."/>
            <person name="Askin M."/>
            <person name="Barry K."/>
            <person name="Battaglia E."/>
            <person name="Bayram O."/>
            <person name="Benocci T."/>
            <person name="Braus-Stromeyer S.A."/>
            <person name="Caldana C."/>
            <person name="Canovas D."/>
            <person name="Cerqueira G.C."/>
            <person name="Chen F."/>
            <person name="Chen W."/>
            <person name="Choi C."/>
            <person name="Clum A."/>
            <person name="Dos Santos R.A."/>
            <person name="Damasio A.R."/>
            <person name="Diallinas G."/>
            <person name="Emri T."/>
            <person name="Fekete E."/>
            <person name="Flipphi M."/>
            <person name="Freyberg S."/>
            <person name="Gallo A."/>
            <person name="Gournas C."/>
            <person name="Habgood R."/>
            <person name="Hainaut M."/>
            <person name="Harispe M.L."/>
            <person name="Henrissat B."/>
            <person name="Hilden K.S."/>
            <person name="Hope R."/>
            <person name="Hossain A."/>
            <person name="Karabika E."/>
            <person name="Karaffa L."/>
            <person name="Karanyi Z."/>
            <person name="Krasevec N."/>
            <person name="Kuo A."/>
            <person name="Kusch H."/>
            <person name="LaButti K."/>
            <person name="Lagendijk E.L."/>
            <person name="Lapidus A."/>
            <person name="Levasseur A."/>
            <person name="Lindquist E."/>
            <person name="Lipzen A."/>
            <person name="Logrieco A.F."/>
            <person name="MacCabe A."/>
            <person name="Maekelae M.R."/>
            <person name="Malavazi I."/>
            <person name="Melin P."/>
            <person name="Meyer V."/>
            <person name="Mielnichuk N."/>
            <person name="Miskei M."/>
            <person name="Molnar A.P."/>
            <person name="Mule G."/>
            <person name="Ngan C.Y."/>
            <person name="Orejas M."/>
            <person name="Orosz E."/>
            <person name="Ouedraogo J.P."/>
            <person name="Overkamp K.M."/>
            <person name="Park H.-S."/>
            <person name="Perrone G."/>
            <person name="Piumi F."/>
            <person name="Punt P.J."/>
            <person name="Ram A.F."/>
            <person name="Ramon A."/>
            <person name="Rauscher S."/>
            <person name="Record E."/>
            <person name="Riano-Pachon D.M."/>
            <person name="Robert V."/>
            <person name="Roehrig J."/>
            <person name="Ruller R."/>
            <person name="Salamov A."/>
            <person name="Salih N.S."/>
            <person name="Samson R.A."/>
            <person name="Sandor E."/>
            <person name="Sanguinetti M."/>
            <person name="Schuetze T."/>
            <person name="Sepcic K."/>
            <person name="Shelest E."/>
            <person name="Sherlock G."/>
            <person name="Sophianopoulou V."/>
            <person name="Squina F.M."/>
            <person name="Sun H."/>
            <person name="Susca A."/>
            <person name="Todd R.B."/>
            <person name="Tsang A."/>
            <person name="Unkles S.E."/>
            <person name="van de Wiele N."/>
            <person name="van Rossen-Uffink D."/>
            <person name="Oliveira J.V."/>
            <person name="Vesth T.C."/>
            <person name="Visser J."/>
            <person name="Yu J.-H."/>
            <person name="Zhou M."/>
            <person name="Andersen M.R."/>
            <person name="Archer D.B."/>
            <person name="Baker S.E."/>
            <person name="Benoit I."/>
            <person name="Brakhage A.A."/>
            <person name="Braus G.H."/>
            <person name="Fischer R."/>
            <person name="Frisvad J.C."/>
            <person name="Goldman G.H."/>
            <person name="Houbraken J."/>
            <person name="Oakley B."/>
            <person name="Pocsi I."/>
            <person name="Scazzocchio C."/>
            <person name="Seiboth B."/>
            <person name="vanKuyk P.A."/>
            <person name="Wortman J."/>
            <person name="Dyer P.S."/>
            <person name="Grigoriev I.V."/>
        </authorList>
    </citation>
    <scope>NUCLEOTIDE SEQUENCE [LARGE SCALE GENOMIC DNA]</scope>
    <source>
        <strain evidence="3">ITEM 5010</strain>
    </source>
</reference>
<dbReference type="Proteomes" id="UP000188318">
    <property type="component" value="Unassembled WGS sequence"/>
</dbReference>
<feature type="region of interest" description="Disordered" evidence="1">
    <location>
        <begin position="1"/>
        <end position="166"/>
    </location>
</feature>
<feature type="compositionally biased region" description="Gly residues" evidence="1">
    <location>
        <begin position="20"/>
        <end position="29"/>
    </location>
</feature>
<keyword evidence="3" id="KW-1185">Reference proteome</keyword>
<dbReference type="STRING" id="602072.A0A1R3RTK4"/>
<feature type="compositionally biased region" description="Low complexity" evidence="1">
    <location>
        <begin position="150"/>
        <end position="160"/>
    </location>
</feature>
<feature type="compositionally biased region" description="Low complexity" evidence="1">
    <location>
        <begin position="130"/>
        <end position="143"/>
    </location>
</feature>
<protein>
    <submittedName>
        <fullName evidence="2">Uncharacterized protein</fullName>
    </submittedName>
</protein>
<name>A0A1R3RTK4_ASPC5</name>
<feature type="compositionally biased region" description="Gly residues" evidence="1">
    <location>
        <begin position="42"/>
        <end position="51"/>
    </location>
</feature>